<sequence length="349" mass="38916">MSAPWPIRKLRQIADVRASNVDKKTYPSEVPVKLCNYMDVYSNEYVTGRIDFMVATATPEEIERFGLVAGDVVITKDSETPDDIGIPAVISEKVDGLVCGYHLALIRPKADELDSVYLAKQRSTSKVARYFSLQASGSTRYGLPVSAIESVEIPTPLKPEQTKIAEILSTVDRAIEQTEALIAKQQRLKTGLMQDLLTHGIDEHGNLRSEKTHKFKDSPLGRIPMEWEVSFLDSLSERGSGHTPSKRNPSYWNGGVKWVSLADSSSLDRLFIHETEKEISELGLENSSAVLHPKGTVILSRDAGVGKSAILGDSMAVSQHFMAWRCKAKCLENTYLYYWLQRDKKPSEK</sequence>
<dbReference type="GO" id="GO:0016787">
    <property type="term" value="F:hydrolase activity"/>
    <property type="evidence" value="ECO:0007669"/>
    <property type="project" value="UniProtKB-KW"/>
</dbReference>
<organism evidence="5 6">
    <name type="scientific">Luteolibacter flavescens</name>
    <dbReference type="NCBI Taxonomy" id="1859460"/>
    <lineage>
        <taxon>Bacteria</taxon>
        <taxon>Pseudomonadati</taxon>
        <taxon>Verrucomicrobiota</taxon>
        <taxon>Verrucomicrobiia</taxon>
        <taxon>Verrucomicrobiales</taxon>
        <taxon>Verrucomicrobiaceae</taxon>
        <taxon>Luteolibacter</taxon>
    </lineage>
</organism>
<keyword evidence="2" id="KW-0680">Restriction system</keyword>
<comment type="similarity">
    <text evidence="1">Belongs to the type-I restriction system S methylase family.</text>
</comment>
<dbReference type="Proteomes" id="UP001207930">
    <property type="component" value="Unassembled WGS sequence"/>
</dbReference>
<dbReference type="PANTHER" id="PTHR30408:SF12">
    <property type="entry name" value="TYPE I RESTRICTION ENZYME MJAVIII SPECIFICITY SUBUNIT"/>
    <property type="match status" value="1"/>
</dbReference>
<dbReference type="PANTHER" id="PTHR30408">
    <property type="entry name" value="TYPE-1 RESTRICTION ENZYME ECOKI SPECIFICITY PROTEIN"/>
    <property type="match status" value="1"/>
</dbReference>
<evidence type="ECO:0000313" key="6">
    <source>
        <dbReference type="Proteomes" id="UP001207930"/>
    </source>
</evidence>
<comment type="caution">
    <text evidence="5">The sequence shown here is derived from an EMBL/GenBank/DDBJ whole genome shotgun (WGS) entry which is preliminary data.</text>
</comment>
<reference evidence="5 6" key="1">
    <citation type="submission" date="2022-10" db="EMBL/GenBank/DDBJ databases">
        <title>Luteolibacter flavescens strain MCCC 1K03193, whole genome shotgun sequencing project.</title>
        <authorList>
            <person name="Zhao G."/>
            <person name="Shen L."/>
        </authorList>
    </citation>
    <scope>NUCLEOTIDE SEQUENCE [LARGE SCALE GENOMIC DNA]</scope>
    <source>
        <strain evidence="5 6">MCCC 1K03193</strain>
    </source>
</reference>
<feature type="domain" description="Type I restriction modification DNA specificity" evidence="4">
    <location>
        <begin position="224"/>
        <end position="345"/>
    </location>
</feature>
<accession>A0ABT3FTU9</accession>
<dbReference type="InterPro" id="IPR000055">
    <property type="entry name" value="Restrct_endonuc_typeI_TRD"/>
</dbReference>
<keyword evidence="5" id="KW-0378">Hydrolase</keyword>
<keyword evidence="3" id="KW-0238">DNA-binding</keyword>
<evidence type="ECO:0000256" key="2">
    <source>
        <dbReference type="ARBA" id="ARBA00022747"/>
    </source>
</evidence>
<proteinExistence type="inferred from homology"/>
<dbReference type="InterPro" id="IPR044946">
    <property type="entry name" value="Restrct_endonuc_typeI_TRD_sf"/>
</dbReference>
<dbReference type="EMBL" id="JAPDDS010000014">
    <property type="protein sequence ID" value="MCW1887011.1"/>
    <property type="molecule type" value="Genomic_DNA"/>
</dbReference>
<evidence type="ECO:0000256" key="3">
    <source>
        <dbReference type="ARBA" id="ARBA00023125"/>
    </source>
</evidence>
<dbReference type="InterPro" id="IPR052021">
    <property type="entry name" value="Type-I_RS_S_subunit"/>
</dbReference>
<dbReference type="GO" id="GO:0004519">
    <property type="term" value="F:endonuclease activity"/>
    <property type="evidence" value="ECO:0007669"/>
    <property type="project" value="UniProtKB-KW"/>
</dbReference>
<dbReference type="SUPFAM" id="SSF116734">
    <property type="entry name" value="DNA methylase specificity domain"/>
    <property type="match status" value="2"/>
</dbReference>
<dbReference type="Gene3D" id="3.90.220.20">
    <property type="entry name" value="DNA methylase specificity domains"/>
    <property type="match status" value="2"/>
</dbReference>
<dbReference type="EC" id="3.1.21.-" evidence="5"/>
<evidence type="ECO:0000256" key="1">
    <source>
        <dbReference type="ARBA" id="ARBA00010923"/>
    </source>
</evidence>
<protein>
    <submittedName>
        <fullName evidence="5">Restriction endonuclease subunit S</fullName>
        <ecNumber evidence="5">3.1.21.-</ecNumber>
    </submittedName>
</protein>
<dbReference type="Pfam" id="PF01420">
    <property type="entry name" value="Methylase_S"/>
    <property type="match status" value="2"/>
</dbReference>
<name>A0ABT3FTU9_9BACT</name>
<evidence type="ECO:0000259" key="4">
    <source>
        <dbReference type="Pfam" id="PF01420"/>
    </source>
</evidence>
<gene>
    <name evidence="5" type="ORF">OKA04_19890</name>
</gene>
<keyword evidence="5" id="KW-0255">Endonuclease</keyword>
<evidence type="ECO:0000313" key="5">
    <source>
        <dbReference type="EMBL" id="MCW1887011.1"/>
    </source>
</evidence>
<keyword evidence="5" id="KW-0540">Nuclease</keyword>
<dbReference type="RefSeq" id="WP_264502966.1">
    <property type="nucleotide sequence ID" value="NZ_JAPDDS010000014.1"/>
</dbReference>
<keyword evidence="6" id="KW-1185">Reference proteome</keyword>
<feature type="domain" description="Type I restriction modification DNA specificity" evidence="4">
    <location>
        <begin position="5"/>
        <end position="180"/>
    </location>
</feature>
<dbReference type="Gene3D" id="1.10.287.1120">
    <property type="entry name" value="Bipartite methylase S protein"/>
    <property type="match status" value="1"/>
</dbReference>